<comment type="similarity">
    <text evidence="2 6">Belongs to the fungal hydrophobin family.</text>
</comment>
<dbReference type="GO" id="GO:0009277">
    <property type="term" value="C:fungal-type cell wall"/>
    <property type="evidence" value="ECO:0007669"/>
    <property type="project" value="InterPro"/>
</dbReference>
<dbReference type="OrthoDB" id="4225815at2759"/>
<evidence type="ECO:0000313" key="7">
    <source>
        <dbReference type="EMBL" id="PIL32634.1"/>
    </source>
</evidence>
<dbReference type="Proteomes" id="UP000230002">
    <property type="component" value="Unassembled WGS sequence"/>
</dbReference>
<organism evidence="7 8">
    <name type="scientific">Ganoderma sinense ZZ0214-1</name>
    <dbReference type="NCBI Taxonomy" id="1077348"/>
    <lineage>
        <taxon>Eukaryota</taxon>
        <taxon>Fungi</taxon>
        <taxon>Dikarya</taxon>
        <taxon>Basidiomycota</taxon>
        <taxon>Agaricomycotina</taxon>
        <taxon>Agaricomycetes</taxon>
        <taxon>Polyporales</taxon>
        <taxon>Polyporaceae</taxon>
        <taxon>Ganoderma</taxon>
    </lineage>
</organism>
<name>A0A2G8SFT3_9APHY</name>
<feature type="signal peptide" evidence="6">
    <location>
        <begin position="1"/>
        <end position="24"/>
    </location>
</feature>
<gene>
    <name evidence="7" type="ORF">GSI_05338</name>
</gene>
<keyword evidence="4 6" id="KW-0964">Secreted</keyword>
<dbReference type="GO" id="GO:0005199">
    <property type="term" value="F:structural constituent of cell wall"/>
    <property type="evidence" value="ECO:0007669"/>
    <property type="project" value="InterPro"/>
</dbReference>
<sequence length="117" mass="11938">MKLLATLTAFALPLVVIHPNVVFSLPSRRSLPSVSECSTGAVRCCNSVEAPDSPKLAPILDALRLTTESDQYVGLACDPVPVGSVGGGPSCNAMPVCCSGNDFGGLSMGCSPVSPIF</sequence>
<dbReference type="Pfam" id="PF01185">
    <property type="entry name" value="Hydrophobin"/>
    <property type="match status" value="1"/>
</dbReference>
<dbReference type="AlphaFoldDB" id="A0A2G8SFT3"/>
<evidence type="ECO:0000256" key="6">
    <source>
        <dbReference type="RuleBase" id="RU365009"/>
    </source>
</evidence>
<protein>
    <recommendedName>
        <fullName evidence="6">Hydrophobin</fullName>
    </recommendedName>
</protein>
<dbReference type="STRING" id="1077348.A0A2G8SFT3"/>
<evidence type="ECO:0000256" key="4">
    <source>
        <dbReference type="ARBA" id="ARBA00022525"/>
    </source>
</evidence>
<reference evidence="7 8" key="1">
    <citation type="journal article" date="2015" name="Sci. Rep.">
        <title>Chromosome-level genome map provides insights into diverse defense mechanisms in the medicinal fungus Ganoderma sinense.</title>
        <authorList>
            <person name="Zhu Y."/>
            <person name="Xu J."/>
            <person name="Sun C."/>
            <person name="Zhou S."/>
            <person name="Xu H."/>
            <person name="Nelson D.R."/>
            <person name="Qian J."/>
            <person name="Song J."/>
            <person name="Luo H."/>
            <person name="Xiang L."/>
            <person name="Li Y."/>
            <person name="Xu Z."/>
            <person name="Ji A."/>
            <person name="Wang L."/>
            <person name="Lu S."/>
            <person name="Hayward A."/>
            <person name="Sun W."/>
            <person name="Li X."/>
            <person name="Schwartz D.C."/>
            <person name="Wang Y."/>
            <person name="Chen S."/>
        </authorList>
    </citation>
    <scope>NUCLEOTIDE SEQUENCE [LARGE SCALE GENOMIC DNA]</scope>
    <source>
        <strain evidence="7 8">ZZ0214-1</strain>
    </source>
</reference>
<dbReference type="EMBL" id="AYKW01000010">
    <property type="protein sequence ID" value="PIL32634.1"/>
    <property type="molecule type" value="Genomic_DNA"/>
</dbReference>
<feature type="chain" id="PRO_5013987122" description="Hydrophobin" evidence="6">
    <location>
        <begin position="25"/>
        <end position="117"/>
    </location>
</feature>
<keyword evidence="6" id="KW-0732">Signal</keyword>
<evidence type="ECO:0000256" key="5">
    <source>
        <dbReference type="ARBA" id="ARBA00023157"/>
    </source>
</evidence>
<dbReference type="InterPro" id="IPR001338">
    <property type="entry name" value="Class_I_Hydrophobin"/>
</dbReference>
<evidence type="ECO:0000256" key="3">
    <source>
        <dbReference type="ARBA" id="ARBA00022512"/>
    </source>
</evidence>
<keyword evidence="8" id="KW-1185">Reference proteome</keyword>
<evidence type="ECO:0000256" key="2">
    <source>
        <dbReference type="ARBA" id="ARBA00010446"/>
    </source>
</evidence>
<evidence type="ECO:0000313" key="8">
    <source>
        <dbReference type="Proteomes" id="UP000230002"/>
    </source>
</evidence>
<keyword evidence="5 6" id="KW-1015">Disulfide bond</keyword>
<proteinExistence type="inferred from homology"/>
<accession>A0A2G8SFT3</accession>
<keyword evidence="3 6" id="KW-0134">Cell wall</keyword>
<comment type="caution">
    <text evidence="7">The sequence shown here is derived from an EMBL/GenBank/DDBJ whole genome shotgun (WGS) entry which is preliminary data.</text>
</comment>
<evidence type="ECO:0000256" key="1">
    <source>
        <dbReference type="ARBA" id="ARBA00004191"/>
    </source>
</evidence>
<dbReference type="SMART" id="SM00075">
    <property type="entry name" value="HYDRO"/>
    <property type="match status" value="1"/>
</dbReference>
<dbReference type="CDD" id="cd23507">
    <property type="entry name" value="hydrophobin_I"/>
    <property type="match status" value="1"/>
</dbReference>
<comment type="subcellular location">
    <subcellularLocation>
        <location evidence="1 6">Secreted</location>
        <location evidence="1 6">Cell wall</location>
    </subcellularLocation>
</comment>